<dbReference type="PANTHER" id="PTHR43525">
    <property type="entry name" value="PROTEIN MALY"/>
    <property type="match status" value="1"/>
</dbReference>
<dbReference type="PANTHER" id="PTHR43525:SF2">
    <property type="entry name" value="CYSTATHIONINE BETA-LYASE-RELATED"/>
    <property type="match status" value="1"/>
</dbReference>
<evidence type="ECO:0000313" key="10">
    <source>
        <dbReference type="Proteomes" id="UP001081709"/>
    </source>
</evidence>
<keyword evidence="3" id="KW-0663">Pyridoxal phosphate</keyword>
<feature type="domain" description="Aminotransferase class I/classII large" evidence="6">
    <location>
        <begin position="23"/>
        <end position="367"/>
    </location>
</feature>
<protein>
    <recommendedName>
        <fullName evidence="2">cysteine-S-conjugate beta-lyase</fullName>
        <ecNumber evidence="2">4.4.1.13</ecNumber>
    </recommendedName>
</protein>
<comment type="similarity">
    <text evidence="5">Belongs to the class-II pyridoxal-phosphate-dependent aminotransferase family. MalY/PatB cystathionine beta-lyase subfamily.</text>
</comment>
<dbReference type="CDD" id="cd00609">
    <property type="entry name" value="AAT_like"/>
    <property type="match status" value="1"/>
</dbReference>
<keyword evidence="8" id="KW-0808">Transferase</keyword>
<dbReference type="GO" id="GO:0047804">
    <property type="term" value="F:cysteine-S-conjugate beta-lyase activity"/>
    <property type="evidence" value="ECO:0007669"/>
    <property type="project" value="UniProtKB-EC"/>
</dbReference>
<keyword evidence="4" id="KW-0456">Lyase</keyword>
<dbReference type="EC" id="4.4.1.13" evidence="2"/>
<gene>
    <name evidence="7" type="ORF">OS125_03175</name>
    <name evidence="8" type="ORF">OS129_00020</name>
</gene>
<dbReference type="EMBL" id="JAPMKV010000001">
    <property type="protein sequence ID" value="MCX7444248.1"/>
    <property type="molecule type" value="Genomic_DNA"/>
</dbReference>
<evidence type="ECO:0000256" key="4">
    <source>
        <dbReference type="ARBA" id="ARBA00023239"/>
    </source>
</evidence>
<dbReference type="InterPro" id="IPR015421">
    <property type="entry name" value="PyrdxlP-dep_Trfase_major"/>
</dbReference>
<dbReference type="SUPFAM" id="SSF53383">
    <property type="entry name" value="PLP-dependent transferases"/>
    <property type="match status" value="1"/>
</dbReference>
<dbReference type="Pfam" id="PF00155">
    <property type="entry name" value="Aminotran_1_2"/>
    <property type="match status" value="1"/>
</dbReference>
<dbReference type="Proteomes" id="UP001071478">
    <property type="component" value="Unassembled WGS sequence"/>
</dbReference>
<dbReference type="InterPro" id="IPR051798">
    <property type="entry name" value="Class-II_PLP-Dep_Aminotrans"/>
</dbReference>
<comment type="cofactor">
    <cofactor evidence="1">
        <name>pyridoxal 5'-phosphate</name>
        <dbReference type="ChEBI" id="CHEBI:597326"/>
    </cofactor>
</comment>
<dbReference type="InterPro" id="IPR015424">
    <property type="entry name" value="PyrdxlP-dep_Trfase"/>
</dbReference>
<keyword evidence="10" id="KW-1185">Reference proteome</keyword>
<dbReference type="InterPro" id="IPR015422">
    <property type="entry name" value="PyrdxlP-dep_Trfase_small"/>
</dbReference>
<dbReference type="GO" id="GO:0008483">
    <property type="term" value="F:transaminase activity"/>
    <property type="evidence" value="ECO:0007669"/>
    <property type="project" value="UniProtKB-KW"/>
</dbReference>
<dbReference type="EMBL" id="JAPMKU010000001">
    <property type="protein sequence ID" value="MCX7467269.1"/>
    <property type="molecule type" value="Genomic_DNA"/>
</dbReference>
<accession>A0A9Q4GIM9</accession>
<dbReference type="InterPro" id="IPR004839">
    <property type="entry name" value="Aminotransferase_I/II_large"/>
</dbReference>
<evidence type="ECO:0000256" key="3">
    <source>
        <dbReference type="ARBA" id="ARBA00022898"/>
    </source>
</evidence>
<evidence type="ECO:0000313" key="8">
    <source>
        <dbReference type="EMBL" id="MCX7467269.1"/>
    </source>
</evidence>
<keyword evidence="8" id="KW-0032">Aminotransferase</keyword>
<dbReference type="GO" id="GO:0030170">
    <property type="term" value="F:pyridoxal phosphate binding"/>
    <property type="evidence" value="ECO:0007669"/>
    <property type="project" value="InterPro"/>
</dbReference>
<comment type="caution">
    <text evidence="8">The sequence shown here is derived from an EMBL/GenBank/DDBJ whole genome shotgun (WGS) entry which is preliminary data.</text>
</comment>
<evidence type="ECO:0000259" key="6">
    <source>
        <dbReference type="Pfam" id="PF00155"/>
    </source>
</evidence>
<dbReference type="RefSeq" id="WP_248085919.1">
    <property type="nucleotide sequence ID" value="NZ_JALNJA010000001.1"/>
</dbReference>
<dbReference type="AlphaFoldDB" id="A0A9Q4GIM9"/>
<dbReference type="Proteomes" id="UP001081709">
    <property type="component" value="Unassembled WGS sequence"/>
</dbReference>
<evidence type="ECO:0000256" key="5">
    <source>
        <dbReference type="ARBA" id="ARBA00037974"/>
    </source>
</evidence>
<evidence type="ECO:0000256" key="2">
    <source>
        <dbReference type="ARBA" id="ARBA00012224"/>
    </source>
</evidence>
<organism evidence="8 9">
    <name type="scientific">Corynebacterium pygosceleis</name>
    <dbReference type="NCBI Taxonomy" id="2800406"/>
    <lineage>
        <taxon>Bacteria</taxon>
        <taxon>Bacillati</taxon>
        <taxon>Actinomycetota</taxon>
        <taxon>Actinomycetes</taxon>
        <taxon>Mycobacteriales</taxon>
        <taxon>Corynebacteriaceae</taxon>
        <taxon>Corynebacterium</taxon>
    </lineage>
</organism>
<evidence type="ECO:0000313" key="9">
    <source>
        <dbReference type="Proteomes" id="UP001071478"/>
    </source>
</evidence>
<evidence type="ECO:0000313" key="7">
    <source>
        <dbReference type="EMBL" id="MCX7444248.1"/>
    </source>
</evidence>
<dbReference type="Gene3D" id="3.40.640.10">
    <property type="entry name" value="Type I PLP-dependent aspartate aminotransferase-like (Major domain)"/>
    <property type="match status" value="1"/>
</dbReference>
<proteinExistence type="inferred from homology"/>
<dbReference type="Gene3D" id="3.90.1150.10">
    <property type="entry name" value="Aspartate Aminotransferase, domain 1"/>
    <property type="match status" value="1"/>
</dbReference>
<evidence type="ECO:0000256" key="1">
    <source>
        <dbReference type="ARBA" id="ARBA00001933"/>
    </source>
</evidence>
<name>A0A9Q4GIM9_9CORY</name>
<sequence>MHLPPLNDLRDRGTEKWARYPDDVLPLWVAESDFGTCPEVKQALADAVRREAFGYPPEPSALRSAMVSFYGSRYGVDLDPGGIFAIPDVVRGLGLAITHFTRPDSPVIIPVPCYPPFLDLPDVTGRDVIHVDAEDGPDPEEIERAFASGAGSLLLCSPNNPLGHTLDADVLRSLVDVAARHDGRIIVDEIHSHLVYDGTHTMAATVSDAAAQVCITVTAASKAWNVAGLKCAQMIFTNPADIATWRGLNHLLRGGYSTLGLIASEACYLAEQSFLDAEIAYLRDNRDWLAEQLPARVPGLRTTVPDATYLMWLDFRDTVIPEAPAAWLLDHARVALNEGTTFGPGGAGHARLNFACSRDTLTEAVDRMARACAQA</sequence>
<reference evidence="8" key="1">
    <citation type="submission" date="2022-11" db="EMBL/GenBank/DDBJ databases">
        <title>Corynebacterium sp. isolated from Penguins.</title>
        <authorList>
            <person name="Sedlar K."/>
            <person name="Svec P."/>
        </authorList>
    </citation>
    <scope>NUCLEOTIDE SEQUENCE</scope>
    <source>
        <strain evidence="7">P7003</strain>
        <strain evidence="8">P7374</strain>
    </source>
</reference>